<dbReference type="InterPro" id="IPR050197">
    <property type="entry name" value="Aldolase_class_II_sugar_metab"/>
</dbReference>
<dbReference type="SMART" id="SM01007">
    <property type="entry name" value="Aldolase_II"/>
    <property type="match status" value="1"/>
</dbReference>
<organism evidence="4 5">
    <name type="scientific">candidate division MSBL1 archaeon SCGC-AAA259A05</name>
    <dbReference type="NCBI Taxonomy" id="1698259"/>
    <lineage>
        <taxon>Archaea</taxon>
        <taxon>Methanobacteriati</taxon>
        <taxon>Methanobacteriota</taxon>
        <taxon>candidate division MSBL1</taxon>
    </lineage>
</organism>
<evidence type="ECO:0000313" key="4">
    <source>
        <dbReference type="EMBL" id="KXA90919.1"/>
    </source>
</evidence>
<keyword evidence="5" id="KW-1185">Reference proteome</keyword>
<sequence length="213" mass="23682">MTRAKKEITQAGTKIYDRGLVAGTWGNISKRLEEDPKKFAITPSGMDYRKIKEEDIVILNLEGEKKEGERIPSAETPLHAHVYKTREEINAVIHTHSVYASAIACLRENIPPIVEDMVQIVGGGIETAEYELPGTEELAESALRALNHKKAALLANHGVISLGKDVDEAIKVAEIVEKSAKIYLLAEFLGNPKKLDEEEVEKMKEAYRKYGQS</sequence>
<dbReference type="SUPFAM" id="SSF53639">
    <property type="entry name" value="AraD/HMP-PK domain-like"/>
    <property type="match status" value="1"/>
</dbReference>
<proteinExistence type="predicted"/>
<dbReference type="PATRIC" id="fig|1698259.3.peg.825"/>
<gene>
    <name evidence="4" type="ORF">AKJ57_03165</name>
</gene>
<name>A0A133U9R3_9EURY</name>
<dbReference type="EMBL" id="LHXJ01000031">
    <property type="protein sequence ID" value="KXA90919.1"/>
    <property type="molecule type" value="Genomic_DNA"/>
</dbReference>
<dbReference type="Pfam" id="PF00596">
    <property type="entry name" value="Aldolase_II"/>
    <property type="match status" value="1"/>
</dbReference>
<dbReference type="GO" id="GO:0019323">
    <property type="term" value="P:pentose catabolic process"/>
    <property type="evidence" value="ECO:0007669"/>
    <property type="project" value="TreeGrafter"/>
</dbReference>
<reference evidence="4 5" key="1">
    <citation type="journal article" date="2016" name="Sci. Rep.">
        <title>Metabolic traits of an uncultured archaeal lineage -MSBL1- from brine pools of the Red Sea.</title>
        <authorList>
            <person name="Mwirichia R."/>
            <person name="Alam I."/>
            <person name="Rashid M."/>
            <person name="Vinu M."/>
            <person name="Ba-Alawi W."/>
            <person name="Anthony Kamau A."/>
            <person name="Kamanda Ngugi D."/>
            <person name="Goker M."/>
            <person name="Klenk H.P."/>
            <person name="Bajic V."/>
            <person name="Stingl U."/>
        </authorList>
    </citation>
    <scope>NUCLEOTIDE SEQUENCE [LARGE SCALE GENOMIC DNA]</scope>
    <source>
        <strain evidence="4">SCGC-AAA259A05</strain>
    </source>
</reference>
<evidence type="ECO:0000256" key="1">
    <source>
        <dbReference type="ARBA" id="ARBA00022723"/>
    </source>
</evidence>
<dbReference type="Gene3D" id="3.40.225.10">
    <property type="entry name" value="Class II aldolase/adducin N-terminal domain"/>
    <property type="match status" value="1"/>
</dbReference>
<evidence type="ECO:0000256" key="2">
    <source>
        <dbReference type="ARBA" id="ARBA00023239"/>
    </source>
</evidence>
<protein>
    <recommendedName>
        <fullName evidence="3">Class II aldolase/adducin N-terminal domain-containing protein</fullName>
    </recommendedName>
</protein>
<comment type="caution">
    <text evidence="4">The sequence shown here is derived from an EMBL/GenBank/DDBJ whole genome shotgun (WGS) entry which is preliminary data.</text>
</comment>
<dbReference type="Proteomes" id="UP000070163">
    <property type="component" value="Unassembled WGS sequence"/>
</dbReference>
<evidence type="ECO:0000313" key="5">
    <source>
        <dbReference type="Proteomes" id="UP000070163"/>
    </source>
</evidence>
<accession>A0A133U9R3</accession>
<keyword evidence="1" id="KW-0479">Metal-binding</keyword>
<dbReference type="PANTHER" id="PTHR22789:SF0">
    <property type="entry name" value="3-OXO-TETRONATE 4-PHOSPHATE DECARBOXYLASE-RELATED"/>
    <property type="match status" value="1"/>
</dbReference>
<dbReference type="InterPro" id="IPR036409">
    <property type="entry name" value="Aldolase_II/adducin_N_sf"/>
</dbReference>
<evidence type="ECO:0000259" key="3">
    <source>
        <dbReference type="SMART" id="SM01007"/>
    </source>
</evidence>
<dbReference type="AlphaFoldDB" id="A0A133U9R3"/>
<dbReference type="GO" id="GO:0016832">
    <property type="term" value="F:aldehyde-lyase activity"/>
    <property type="evidence" value="ECO:0007669"/>
    <property type="project" value="TreeGrafter"/>
</dbReference>
<dbReference type="PANTHER" id="PTHR22789">
    <property type="entry name" value="FUCULOSE PHOSPHATE ALDOLASE"/>
    <property type="match status" value="1"/>
</dbReference>
<feature type="domain" description="Class II aldolase/adducin N-terminal" evidence="3">
    <location>
        <begin position="6"/>
        <end position="184"/>
    </location>
</feature>
<dbReference type="GO" id="GO:0046872">
    <property type="term" value="F:metal ion binding"/>
    <property type="evidence" value="ECO:0007669"/>
    <property type="project" value="UniProtKB-KW"/>
</dbReference>
<keyword evidence="2" id="KW-0456">Lyase</keyword>
<dbReference type="InterPro" id="IPR001303">
    <property type="entry name" value="Aldolase_II/adducin_N"/>
</dbReference>
<dbReference type="UniPathway" id="UPA00071"/>
<dbReference type="GO" id="GO:0005829">
    <property type="term" value="C:cytosol"/>
    <property type="evidence" value="ECO:0007669"/>
    <property type="project" value="TreeGrafter"/>
</dbReference>